<evidence type="ECO:0000256" key="1">
    <source>
        <dbReference type="SAM" id="MobiDB-lite"/>
    </source>
</evidence>
<feature type="compositionally biased region" description="Acidic residues" evidence="1">
    <location>
        <begin position="246"/>
        <end position="255"/>
    </location>
</feature>
<feature type="compositionally biased region" description="Polar residues" evidence="1">
    <location>
        <begin position="8"/>
        <end position="25"/>
    </location>
</feature>
<feature type="region of interest" description="Disordered" evidence="1">
    <location>
        <begin position="1"/>
        <end position="154"/>
    </location>
</feature>
<organism evidence="2">
    <name type="scientific">Phaffia rhodozyma</name>
    <name type="common">Yeast</name>
    <name type="synonym">Xanthophyllomyces dendrorhous</name>
    <dbReference type="NCBI Taxonomy" id="264483"/>
    <lineage>
        <taxon>Eukaryota</taxon>
        <taxon>Fungi</taxon>
        <taxon>Dikarya</taxon>
        <taxon>Basidiomycota</taxon>
        <taxon>Agaricomycotina</taxon>
        <taxon>Tremellomycetes</taxon>
        <taxon>Cystofilobasidiales</taxon>
        <taxon>Mrakiaceae</taxon>
        <taxon>Phaffia</taxon>
    </lineage>
</organism>
<feature type="compositionally biased region" description="Low complexity" evidence="1">
    <location>
        <begin position="380"/>
        <end position="395"/>
    </location>
</feature>
<protein>
    <submittedName>
        <fullName evidence="2">Uncharacterized protein</fullName>
    </submittedName>
</protein>
<name>A0A0F7SK46_PHARH</name>
<evidence type="ECO:0000313" key="2">
    <source>
        <dbReference type="EMBL" id="CDZ98063.1"/>
    </source>
</evidence>
<feature type="compositionally biased region" description="Basic and acidic residues" evidence="1">
    <location>
        <begin position="91"/>
        <end position="103"/>
    </location>
</feature>
<sequence>MALFAQHGSPSATSEPSIDMPSTSIYAGIPADPYPIPEPAVSSTPKPKAASRGGRSRQSAIHESGPDPKSTSVEPGKESAKPAGRSRAKGKGKESEQEKESKLSEALAEGESKLAWPTAGRKRVSKQGVGRGVGGGRKTSIRPAEQPPADAPNRFKDKFMMLRDQFDEVTQLNKTRMKELSITLDKLNQVQLQNDSFLQAAYTNIRDRPSLLYYLGRSTTPPPLPPVQEVSLVNGGHGSQGVDGSRDEDDVEDDGSDIHIDQSDLLGLAAESELTDSEASDHGEAPISGSRAARKGNGANGNTNGNEDGDEDGENQEDEDDEDEGGSDLDEEDEDEDNVDEDDEEEHEDDDDGGDDDEDEDEDDIEDETNSISPPHLPPSRSQPRARTQAAAATARKIKVSSAADSETGERESKRRRMR</sequence>
<accession>A0A0F7SK46</accession>
<dbReference type="AlphaFoldDB" id="A0A0F7SK46"/>
<proteinExistence type="predicted"/>
<feature type="region of interest" description="Disordered" evidence="1">
    <location>
        <begin position="222"/>
        <end position="419"/>
    </location>
</feature>
<feature type="compositionally biased region" description="Acidic residues" evidence="1">
    <location>
        <begin position="307"/>
        <end position="369"/>
    </location>
</feature>
<feature type="compositionally biased region" description="Low complexity" evidence="1">
    <location>
        <begin position="296"/>
        <end position="306"/>
    </location>
</feature>
<reference evidence="2" key="1">
    <citation type="submission" date="2014-08" db="EMBL/GenBank/DDBJ databases">
        <authorList>
            <person name="Sharma Rahul"/>
            <person name="Thines Marco"/>
        </authorList>
    </citation>
    <scope>NUCLEOTIDE SEQUENCE</scope>
</reference>
<dbReference type="EMBL" id="LN483273">
    <property type="protein sequence ID" value="CDZ98063.1"/>
    <property type="molecule type" value="Genomic_DNA"/>
</dbReference>